<dbReference type="PROSITE" id="PS50850">
    <property type="entry name" value="MFS"/>
    <property type="match status" value="1"/>
</dbReference>
<dbReference type="InterPro" id="IPR005828">
    <property type="entry name" value="MFS_sugar_transport-like"/>
</dbReference>
<evidence type="ECO:0000256" key="4">
    <source>
        <dbReference type="ARBA" id="ARBA00023136"/>
    </source>
</evidence>
<dbReference type="GO" id="GO:0022857">
    <property type="term" value="F:transmembrane transporter activity"/>
    <property type="evidence" value="ECO:0007669"/>
    <property type="project" value="InterPro"/>
</dbReference>
<evidence type="ECO:0000259" key="7">
    <source>
        <dbReference type="PROSITE" id="PS50850"/>
    </source>
</evidence>
<comment type="subcellular location">
    <subcellularLocation>
        <location evidence="1">Membrane</location>
        <topology evidence="1">Multi-pass membrane protein</topology>
    </subcellularLocation>
</comment>
<dbReference type="InterPro" id="IPR020846">
    <property type="entry name" value="MFS_dom"/>
</dbReference>
<feature type="transmembrane region" description="Helical" evidence="6">
    <location>
        <begin position="20"/>
        <end position="42"/>
    </location>
</feature>
<gene>
    <name evidence="8" type="primary">S22A5</name>
    <name evidence="8" type="ORF">TR102471</name>
</gene>
<feature type="transmembrane region" description="Helical" evidence="6">
    <location>
        <begin position="449"/>
        <end position="470"/>
    </location>
</feature>
<feature type="domain" description="Major facilitator superfamily (MFS) profile" evidence="7">
    <location>
        <begin position="84"/>
        <end position="565"/>
    </location>
</feature>
<feature type="transmembrane region" description="Helical" evidence="6">
    <location>
        <begin position="476"/>
        <end position="500"/>
    </location>
</feature>
<feature type="transmembrane region" description="Helical" evidence="6">
    <location>
        <begin position="192"/>
        <end position="213"/>
    </location>
</feature>
<dbReference type="InterPro" id="IPR036259">
    <property type="entry name" value="MFS_trans_sf"/>
</dbReference>
<dbReference type="Gene3D" id="1.20.1250.20">
    <property type="entry name" value="MFS general substrate transporter like domains"/>
    <property type="match status" value="1"/>
</dbReference>
<keyword evidence="4 6" id="KW-0472">Membrane</keyword>
<keyword evidence="2 6" id="KW-0812">Transmembrane</keyword>
<keyword evidence="3 6" id="KW-1133">Transmembrane helix</keyword>
<evidence type="ECO:0000256" key="1">
    <source>
        <dbReference type="ARBA" id="ARBA00004141"/>
    </source>
</evidence>
<dbReference type="SUPFAM" id="SSF103473">
    <property type="entry name" value="MFS general substrate transporter"/>
    <property type="match status" value="1"/>
</dbReference>
<organism evidence="8">
    <name type="scientific">Schistocephalus solidus</name>
    <name type="common">Tapeworm</name>
    <dbReference type="NCBI Taxonomy" id="70667"/>
    <lineage>
        <taxon>Eukaryota</taxon>
        <taxon>Metazoa</taxon>
        <taxon>Spiralia</taxon>
        <taxon>Lophotrochozoa</taxon>
        <taxon>Platyhelminthes</taxon>
        <taxon>Cestoda</taxon>
        <taxon>Eucestoda</taxon>
        <taxon>Diphyllobothriidea</taxon>
        <taxon>Diphyllobothriidae</taxon>
        <taxon>Schistocephalus</taxon>
    </lineage>
</organism>
<accession>A0A0X3PB84</accession>
<feature type="transmembrane region" description="Helical" evidence="6">
    <location>
        <begin position="417"/>
        <end position="442"/>
    </location>
</feature>
<sequence length="610" mass="68471">MVVIQVDRVFDEIVQPLGIWQIGIVVFTALSFPSIFLLPVFFNSFPHHRCRAEPELEKWFRNSKKLTGNKTTELGQFENAARVVGPLAKTRTIIGGCELYSFERLENESHQTLLELYHNASQSGKMGTPCPYGYVYKYTSIQYQGGIVQEWDLVCDKAWQVPLNESAYMAGMLIGYICGGWLSDRIGRRRTMLYSGLIEIALNVAICFCPNHLTYVILRFLVATFFTTRTSAFIVLLTEITTAKYRSTLAAISTVLQLSIQRVMLGISALYFTNWRMLNAVSLLPNALVLFSPLCLPESPKWLAAQELYHPAGDVLYSAYRWNRIFRNACCLRSKRECIMKREEFLNRLGINTPSDDVASCLSPFGEENGVRTDFSILHLFHPDLRGTTILTTALLTCQITNMFGITFYASNIRQHVSMVVIVNALANIPGALLAAGLYRIFRYRKKPLAAVFFITALFLCTASVHTLLLQPKSDYLLNILTNIAIFFISASQRMIFIYVPELFQPLYRNRGFGIAAGLSRIGALSFPMINRLDTGVMHGLPLAVYATLTVCQLLILIFVEDSNGERVVVALQTPSRNDRTKIVEVVPSEAGIGETPDQNVGQAKQPLPD</sequence>
<evidence type="ECO:0000256" key="5">
    <source>
        <dbReference type="SAM" id="MobiDB-lite"/>
    </source>
</evidence>
<protein>
    <submittedName>
        <fullName evidence="8">Solute carrier family 22 member 5</fullName>
    </submittedName>
</protein>
<reference evidence="8" key="1">
    <citation type="submission" date="2016-01" db="EMBL/GenBank/DDBJ databases">
        <title>Reference transcriptome for the parasite Schistocephalus solidus: insights into the molecular evolution of parasitism.</title>
        <authorList>
            <person name="Hebert F.O."/>
            <person name="Grambauer S."/>
            <person name="Barber I."/>
            <person name="Landry C.R."/>
            <person name="Aubin-Horth N."/>
        </authorList>
    </citation>
    <scope>NUCLEOTIDE SEQUENCE</scope>
</reference>
<evidence type="ECO:0000256" key="2">
    <source>
        <dbReference type="ARBA" id="ARBA00022692"/>
    </source>
</evidence>
<proteinExistence type="predicted"/>
<dbReference type="PROSITE" id="PS00216">
    <property type="entry name" value="SUGAR_TRANSPORT_1"/>
    <property type="match status" value="1"/>
</dbReference>
<feature type="region of interest" description="Disordered" evidence="5">
    <location>
        <begin position="589"/>
        <end position="610"/>
    </location>
</feature>
<dbReference type="AlphaFoldDB" id="A0A0X3PB84"/>
<dbReference type="Pfam" id="PF00083">
    <property type="entry name" value="Sugar_tr"/>
    <property type="match status" value="1"/>
</dbReference>
<evidence type="ECO:0000256" key="3">
    <source>
        <dbReference type="ARBA" id="ARBA00022989"/>
    </source>
</evidence>
<dbReference type="InterPro" id="IPR005829">
    <property type="entry name" value="Sugar_transporter_CS"/>
</dbReference>
<dbReference type="EMBL" id="GEEE01014252">
    <property type="protein sequence ID" value="JAP48973.1"/>
    <property type="molecule type" value="Transcribed_RNA"/>
</dbReference>
<evidence type="ECO:0000256" key="6">
    <source>
        <dbReference type="SAM" id="Phobius"/>
    </source>
</evidence>
<dbReference type="PANTHER" id="PTHR24064">
    <property type="entry name" value="SOLUTE CARRIER FAMILY 22 MEMBER"/>
    <property type="match status" value="1"/>
</dbReference>
<name>A0A0X3PB84_SCHSO</name>
<dbReference type="GO" id="GO:0016020">
    <property type="term" value="C:membrane"/>
    <property type="evidence" value="ECO:0007669"/>
    <property type="project" value="UniProtKB-SubCell"/>
</dbReference>
<evidence type="ECO:0000313" key="8">
    <source>
        <dbReference type="EMBL" id="JAP48973.1"/>
    </source>
</evidence>
<feature type="transmembrane region" description="Helical" evidence="6">
    <location>
        <begin position="390"/>
        <end position="411"/>
    </location>
</feature>
<feature type="transmembrane region" description="Helical" evidence="6">
    <location>
        <begin position="543"/>
        <end position="560"/>
    </location>
</feature>